<evidence type="ECO:0000313" key="3">
    <source>
        <dbReference type="EMBL" id="CAK0833926.1"/>
    </source>
</evidence>
<keyword evidence="1" id="KW-0547">Nucleotide-binding</keyword>
<dbReference type="EMBL" id="CAUYUJ010012427">
    <property type="protein sequence ID" value="CAK0833926.1"/>
    <property type="molecule type" value="Genomic_DNA"/>
</dbReference>
<name>A0ABN9SPX1_9DINO</name>
<dbReference type="Proteomes" id="UP001189429">
    <property type="component" value="Unassembled WGS sequence"/>
</dbReference>
<comment type="caution">
    <text evidence="3">The sequence shown here is derived from an EMBL/GenBank/DDBJ whole genome shotgun (WGS) entry which is preliminary data.</text>
</comment>
<keyword evidence="1" id="KW-0067">ATP-binding</keyword>
<feature type="domain" description="ATP-grasp" evidence="2">
    <location>
        <begin position="203"/>
        <end position="394"/>
    </location>
</feature>
<dbReference type="PROSITE" id="PS50975">
    <property type="entry name" value="ATP_GRASP"/>
    <property type="match status" value="1"/>
</dbReference>
<evidence type="ECO:0000259" key="2">
    <source>
        <dbReference type="PROSITE" id="PS50975"/>
    </source>
</evidence>
<reference evidence="3" key="1">
    <citation type="submission" date="2023-10" db="EMBL/GenBank/DDBJ databases">
        <authorList>
            <person name="Chen Y."/>
            <person name="Shah S."/>
            <person name="Dougan E. K."/>
            <person name="Thang M."/>
            <person name="Chan C."/>
        </authorList>
    </citation>
    <scope>NUCLEOTIDE SEQUENCE [LARGE SCALE GENOMIC DNA]</scope>
</reference>
<gene>
    <name evidence="3" type="ORF">PCOR1329_LOCUS31480</name>
</gene>
<evidence type="ECO:0000256" key="1">
    <source>
        <dbReference type="PROSITE-ProRule" id="PRU00409"/>
    </source>
</evidence>
<organism evidence="3 4">
    <name type="scientific">Prorocentrum cordatum</name>
    <dbReference type="NCBI Taxonomy" id="2364126"/>
    <lineage>
        <taxon>Eukaryota</taxon>
        <taxon>Sar</taxon>
        <taxon>Alveolata</taxon>
        <taxon>Dinophyceae</taxon>
        <taxon>Prorocentrales</taxon>
        <taxon>Prorocentraceae</taxon>
        <taxon>Prorocentrum</taxon>
    </lineage>
</organism>
<evidence type="ECO:0000313" key="4">
    <source>
        <dbReference type="Proteomes" id="UP001189429"/>
    </source>
</evidence>
<dbReference type="InterPro" id="IPR011761">
    <property type="entry name" value="ATP-grasp"/>
</dbReference>
<keyword evidence="4" id="KW-1185">Reference proteome</keyword>
<proteinExistence type="predicted"/>
<accession>A0ABN9SPX1</accession>
<protein>
    <recommendedName>
        <fullName evidence="2">ATP-grasp domain-containing protein</fullName>
    </recommendedName>
</protein>
<dbReference type="SUPFAM" id="SSF56059">
    <property type="entry name" value="Glutathione synthetase ATP-binding domain-like"/>
    <property type="match status" value="1"/>
</dbReference>
<sequence>MQDTTACPSGCSIKSDASTHFEAQTLSVSSLPALHDAQDGLYGPLLRESGSAVLFGWWPRSRSWVRTELAERTTRCLPAVRPRVDFVALPLLPEVEELWGCWSEAHGLVSDQAVWFHPRLEGPSASDDPALAVCREVLAQLAGSRNVVFYPMYWLPEIAQEATTFNMPMIGDPEDHRLMPLNAAKAWLHPHVGARDSSCLRTVLSALGGRVRGPRGFVAYNVDELREALVQLRRECPAGTKFVLKPAAGSGGCGVVLDATEAHLDAFVFGSSGGSAILEEMIIGLDIPQSPTLYMIGDTPCGPLADQVLADDCATNLGNRFPSMLQGEDLFSACVTASQEINKTWGMTSNWGLDFVLDKGGDAVIVDINMGRPNGNFAVRLWASISEKPLTVFTGSWTVPLHGPSIESIFESLRAANILWNGDEGVIVYQYVPGCPSSYAIASAHGPDGVSQLQVRLSKIMLDVNGIVLS</sequence>